<evidence type="ECO:0000256" key="4">
    <source>
        <dbReference type="ARBA" id="ARBA00011207"/>
    </source>
</evidence>
<dbReference type="InterPro" id="IPR036438">
    <property type="entry name" value="Insulin-like_sf"/>
</dbReference>
<feature type="chain" id="PRO_5003544597" description="Insulin-like domain-containing protein" evidence="10">
    <location>
        <begin position="23"/>
        <end position="188"/>
    </location>
</feature>
<organism evidence="12 13">
    <name type="scientific">Otolemur garnettii</name>
    <name type="common">Small-eared galago</name>
    <name type="synonym">Garnett's greater bushbaby</name>
    <dbReference type="NCBI Taxonomy" id="30611"/>
    <lineage>
        <taxon>Eukaryota</taxon>
        <taxon>Metazoa</taxon>
        <taxon>Chordata</taxon>
        <taxon>Craniata</taxon>
        <taxon>Vertebrata</taxon>
        <taxon>Euteleostomi</taxon>
        <taxon>Mammalia</taxon>
        <taxon>Eutheria</taxon>
        <taxon>Euarchontoglires</taxon>
        <taxon>Primates</taxon>
        <taxon>Strepsirrhini</taxon>
        <taxon>Lorisiformes</taxon>
        <taxon>Galagidae</taxon>
        <taxon>Otolemur</taxon>
    </lineage>
</organism>
<dbReference type="eggNOG" id="ENOG502TH8D">
    <property type="taxonomic scope" value="Eukaryota"/>
</dbReference>
<dbReference type="GO" id="GO:0005179">
    <property type="term" value="F:hormone activity"/>
    <property type="evidence" value="ECO:0007669"/>
    <property type="project" value="UniProtKB-KW"/>
</dbReference>
<protein>
    <recommendedName>
        <fullName evidence="11">Insulin-like domain-containing protein</fullName>
    </recommendedName>
</protein>
<dbReference type="Pfam" id="PF00049">
    <property type="entry name" value="Insulin"/>
    <property type="match status" value="1"/>
</dbReference>
<dbReference type="InterPro" id="IPR016179">
    <property type="entry name" value="Insulin-like"/>
</dbReference>
<dbReference type="CDD" id="cd00101">
    <property type="entry name" value="IlGF_like"/>
    <property type="match status" value="1"/>
</dbReference>
<sequence length="188" mass="21495">MPRLFLFHLLGVWLLLTQISRAKMDKGEDLNQIIFACGRRLIRIWIEVCGSTGFRGRAKSQTEHQPGSEPFSEIVPSSFINKDAETINMMSEFIANLPQEQKTTQSEMNLPSPELQQYPLTLKGSDISFEEVKNNIHNKQGEGEDNSHSELQNLGLDTHSRKKRERNMSPLQKCCRIGCTKKSLLRFC</sequence>
<reference evidence="13" key="1">
    <citation type="submission" date="2011-03" db="EMBL/GenBank/DDBJ databases">
        <title>Version 3 of the genome sequence of Otolemur garnettii (Bushbaby).</title>
        <authorList>
            <consortium name="The Broad Institute Genome Sequencing Platform"/>
            <person name="Di Palma F."/>
            <person name="Johnson J."/>
            <person name="Lander E.S."/>
            <person name="Lindblad-Toh K."/>
            <person name="Jaffe D.B."/>
            <person name="Gnerre S."/>
            <person name="MacCallum I."/>
            <person name="Przybylski D."/>
            <person name="Ribeiro F.J."/>
            <person name="Burton J.N."/>
            <person name="Walker B.J."/>
            <person name="Sharpe T."/>
            <person name="Hall G."/>
        </authorList>
    </citation>
    <scope>NUCLEOTIDE SEQUENCE [LARGE SCALE GENOMIC DNA]</scope>
</reference>
<dbReference type="SUPFAM" id="SSF56994">
    <property type="entry name" value="Insulin-like"/>
    <property type="match status" value="1"/>
</dbReference>
<evidence type="ECO:0000256" key="8">
    <source>
        <dbReference type="ARBA" id="ARBA00023157"/>
    </source>
</evidence>
<dbReference type="SMART" id="SM00078">
    <property type="entry name" value="IlGF"/>
    <property type="match status" value="1"/>
</dbReference>
<evidence type="ECO:0000256" key="9">
    <source>
        <dbReference type="RuleBase" id="RU000406"/>
    </source>
</evidence>
<keyword evidence="10" id="KW-0732">Signal</keyword>
<dbReference type="AlphaFoldDB" id="H0X0P9"/>
<feature type="signal peptide" evidence="10">
    <location>
        <begin position="1"/>
        <end position="22"/>
    </location>
</feature>
<evidence type="ECO:0000313" key="12">
    <source>
        <dbReference type="Ensembl" id="ENSOGAP00000008505.2"/>
    </source>
</evidence>
<dbReference type="KEGG" id="oga:100948254"/>
<comment type="subunit">
    <text evidence="4">Heterodimer of a B chain and an A chain linked by two disulfide bonds.</text>
</comment>
<dbReference type="GeneTree" id="ENSGT00940000154434"/>
<evidence type="ECO:0000313" key="13">
    <source>
        <dbReference type="Proteomes" id="UP000005225"/>
    </source>
</evidence>
<keyword evidence="7" id="KW-0372">Hormone</keyword>
<feature type="domain" description="Insulin-like" evidence="11">
    <location>
        <begin position="34"/>
        <end position="188"/>
    </location>
</feature>
<dbReference type="OMA" id="TINMMSE"/>
<reference evidence="12" key="2">
    <citation type="submission" date="2025-08" db="UniProtKB">
        <authorList>
            <consortium name="Ensembl"/>
        </authorList>
    </citation>
    <scope>IDENTIFICATION</scope>
</reference>
<evidence type="ECO:0000256" key="3">
    <source>
        <dbReference type="ARBA" id="ARBA00009034"/>
    </source>
</evidence>
<dbReference type="PANTHER" id="PTHR12004">
    <property type="entry name" value="RELAXIN"/>
    <property type="match status" value="1"/>
</dbReference>
<evidence type="ECO:0000256" key="1">
    <source>
        <dbReference type="ARBA" id="ARBA00003311"/>
    </source>
</evidence>
<evidence type="ECO:0000256" key="7">
    <source>
        <dbReference type="ARBA" id="ARBA00022702"/>
    </source>
</evidence>
<dbReference type="OrthoDB" id="8784777at2759"/>
<name>H0X0P9_OTOGA</name>
<dbReference type="RefSeq" id="XP_003782947.1">
    <property type="nucleotide sequence ID" value="XM_003782899.1"/>
</dbReference>
<evidence type="ECO:0000256" key="10">
    <source>
        <dbReference type="SAM" id="SignalP"/>
    </source>
</evidence>
<evidence type="ECO:0000256" key="2">
    <source>
        <dbReference type="ARBA" id="ARBA00004613"/>
    </source>
</evidence>
<evidence type="ECO:0000256" key="6">
    <source>
        <dbReference type="ARBA" id="ARBA00022685"/>
    </source>
</evidence>
<comment type="similarity">
    <text evidence="3 9">Belongs to the insulin family.</text>
</comment>
<dbReference type="PANTHER" id="PTHR12004:SF13">
    <property type="entry name" value="PRORELAXIN H2"/>
    <property type="match status" value="1"/>
</dbReference>
<gene>
    <name evidence="12" type="primary">LOC100948254</name>
</gene>
<keyword evidence="8" id="KW-1015">Disulfide bond</keyword>
<keyword evidence="5 9" id="KW-0964">Secreted</keyword>
<dbReference type="FunCoup" id="H0X0P9">
    <property type="interactions" value="486"/>
</dbReference>
<dbReference type="EMBL" id="AAQR03014675">
    <property type="status" value="NOT_ANNOTATED_CDS"/>
    <property type="molecule type" value="Genomic_DNA"/>
</dbReference>
<dbReference type="GeneID" id="100948254"/>
<keyword evidence="13" id="KW-1185">Reference proteome</keyword>
<evidence type="ECO:0000256" key="5">
    <source>
        <dbReference type="ARBA" id="ARBA00022525"/>
    </source>
</evidence>
<dbReference type="PRINTS" id="PR02004">
    <property type="entry name" value="RELAXIN"/>
</dbReference>
<dbReference type="GO" id="GO:0005576">
    <property type="term" value="C:extracellular region"/>
    <property type="evidence" value="ECO:0007669"/>
    <property type="project" value="UniProtKB-SubCell"/>
</dbReference>
<dbReference type="Ensembl" id="ENSOGAT00000009504.2">
    <property type="protein sequence ID" value="ENSOGAP00000008505.2"/>
    <property type="gene ID" value="ENSOGAG00000009500.2"/>
</dbReference>
<dbReference type="InParanoid" id="H0X0P9"/>
<reference evidence="12" key="3">
    <citation type="submission" date="2025-09" db="UniProtKB">
        <authorList>
            <consortium name="Ensembl"/>
        </authorList>
    </citation>
    <scope>IDENTIFICATION</scope>
</reference>
<dbReference type="CDD" id="cd04365">
    <property type="entry name" value="IlGF_relaxin_like"/>
    <property type="match status" value="1"/>
</dbReference>
<comment type="function">
    <text evidence="1">Relaxin is an ovarian hormone that acts with estrogen to produce dilatation of the birth canal in many mammals. May be involved in remodeling of connective tissues during pregnancy, promoting growth of pubic ligaments and ripening of the cervix.</text>
</comment>
<dbReference type="InterPro" id="IPR022353">
    <property type="entry name" value="Insulin_CS"/>
</dbReference>
<dbReference type="Proteomes" id="UP000005225">
    <property type="component" value="Unassembled WGS sequence"/>
</dbReference>
<dbReference type="PROSITE" id="PS00262">
    <property type="entry name" value="INSULIN"/>
    <property type="match status" value="1"/>
</dbReference>
<dbReference type="HOGENOM" id="CLU_115657_0_0_1"/>
<dbReference type="InterPro" id="IPR022421">
    <property type="entry name" value="Relaxin"/>
</dbReference>
<comment type="subcellular location">
    <subcellularLocation>
        <location evidence="2 9">Secreted</location>
    </subcellularLocation>
</comment>
<evidence type="ECO:0000259" key="11">
    <source>
        <dbReference type="SMART" id="SM00078"/>
    </source>
</evidence>
<proteinExistence type="inferred from homology"/>
<dbReference type="InterPro" id="IPR051042">
    <property type="entry name" value="Repro_Hormone_Insulin-like"/>
</dbReference>
<accession>H0X0P9</accession>
<dbReference type="STRING" id="30611.ENSOGAP00000008505"/>
<keyword evidence="6" id="KW-0165">Cleavage on pair of basic residues</keyword>